<dbReference type="GO" id="GO:0022857">
    <property type="term" value="F:transmembrane transporter activity"/>
    <property type="evidence" value="ECO:0007669"/>
    <property type="project" value="InterPro"/>
</dbReference>
<feature type="transmembrane region" description="Helical" evidence="6">
    <location>
        <begin position="102"/>
        <end position="126"/>
    </location>
</feature>
<evidence type="ECO:0000256" key="4">
    <source>
        <dbReference type="ARBA" id="ARBA00023136"/>
    </source>
</evidence>
<feature type="transmembrane region" description="Helical" evidence="6">
    <location>
        <begin position="355"/>
        <end position="374"/>
    </location>
</feature>
<dbReference type="SUPFAM" id="SSF103473">
    <property type="entry name" value="MFS general substrate transporter"/>
    <property type="match status" value="2"/>
</dbReference>
<feature type="transmembrane region" description="Helical" evidence="6">
    <location>
        <begin position="77"/>
        <end position="96"/>
    </location>
</feature>
<dbReference type="GO" id="GO:0005886">
    <property type="term" value="C:plasma membrane"/>
    <property type="evidence" value="ECO:0007669"/>
    <property type="project" value="UniProtKB-SubCell"/>
</dbReference>
<dbReference type="OrthoDB" id="4229605at2"/>
<comment type="caution">
    <text evidence="8">The sequence shown here is derived from an EMBL/GenBank/DDBJ whole genome shotgun (WGS) entry which is preliminary data.</text>
</comment>
<evidence type="ECO:0000313" key="9">
    <source>
        <dbReference type="Proteomes" id="UP000281708"/>
    </source>
</evidence>
<evidence type="ECO:0000256" key="6">
    <source>
        <dbReference type="SAM" id="Phobius"/>
    </source>
</evidence>
<feature type="compositionally biased region" description="Basic and acidic residues" evidence="5">
    <location>
        <begin position="427"/>
        <end position="438"/>
    </location>
</feature>
<evidence type="ECO:0000256" key="3">
    <source>
        <dbReference type="ARBA" id="ARBA00022989"/>
    </source>
</evidence>
<feature type="transmembrane region" description="Helical" evidence="6">
    <location>
        <begin position="138"/>
        <end position="162"/>
    </location>
</feature>
<dbReference type="Gene3D" id="1.20.1250.20">
    <property type="entry name" value="MFS general substrate transporter like domains"/>
    <property type="match status" value="2"/>
</dbReference>
<evidence type="ECO:0000256" key="2">
    <source>
        <dbReference type="ARBA" id="ARBA00022692"/>
    </source>
</evidence>
<keyword evidence="9" id="KW-1185">Reference proteome</keyword>
<comment type="subcellular location">
    <subcellularLocation>
        <location evidence="1">Cell membrane</location>
        <topology evidence="1">Multi-pass membrane protein</topology>
    </subcellularLocation>
</comment>
<feature type="transmembrane region" description="Helical" evidence="6">
    <location>
        <begin position="256"/>
        <end position="277"/>
    </location>
</feature>
<organism evidence="8 9">
    <name type="scientific">Nocardioides mangrovicus</name>
    <dbReference type="NCBI Taxonomy" id="2478913"/>
    <lineage>
        <taxon>Bacteria</taxon>
        <taxon>Bacillati</taxon>
        <taxon>Actinomycetota</taxon>
        <taxon>Actinomycetes</taxon>
        <taxon>Propionibacteriales</taxon>
        <taxon>Nocardioidaceae</taxon>
        <taxon>Nocardioides</taxon>
    </lineage>
</organism>
<sequence length="438" mass="45002">MRTTTYRELLAIPAVRRILLVSTLIRIPLWAGGVVLVLHVVGHLHHSYAAAGLLETVFAVALAISNPWRGRRLDRVGLRRAVAPSLVVLALCWSVAPWLPYPVLLVLVAVAGLFTVPQFSIVRLVLIGAAGAQRRTAALSIDSVMVEVSFMIGPVLGVLAATAMPTPWALLLCQGLVVLGGAWLWLENPSLAGPEPEPAASEPGPAERPRRRGVPAWVDAAVIGVLLVAVAATVVLTSEDLGTVAALRSMGHTSAIGWVLALWGASSAVGGIVYGTLRRHPPSYVLIALLALTTAMVVLTRPIADRLGAELAVYAVLLFLTGFFCAPTITATVGDLTGLVPPARRGEAMGWHGSAMTLGSALGAPVAGVAIDAIGWEGAFLAGSGIGFVIAGLAWLAVRATPGAGGRLVSASGPGDLTGSGSTGDGAGDRRPDAVVEG</sequence>
<evidence type="ECO:0000259" key="7">
    <source>
        <dbReference type="PROSITE" id="PS50850"/>
    </source>
</evidence>
<dbReference type="InterPro" id="IPR036259">
    <property type="entry name" value="MFS_trans_sf"/>
</dbReference>
<feature type="transmembrane region" description="Helical" evidence="6">
    <location>
        <begin position="47"/>
        <end position="65"/>
    </location>
</feature>
<feature type="region of interest" description="Disordered" evidence="5">
    <location>
        <begin position="409"/>
        <end position="438"/>
    </location>
</feature>
<dbReference type="AlphaFoldDB" id="A0A3L8P9B9"/>
<reference evidence="8 9" key="1">
    <citation type="submission" date="2018-10" db="EMBL/GenBank/DDBJ databases">
        <title>Marmoricola sp. 4Q3S-7 whole genome shotgun sequence.</title>
        <authorList>
            <person name="Li F."/>
        </authorList>
    </citation>
    <scope>NUCLEOTIDE SEQUENCE [LARGE SCALE GENOMIC DNA]</scope>
    <source>
        <strain evidence="8 9">4Q3S-7</strain>
    </source>
</reference>
<accession>A0A3L8P9B9</accession>
<dbReference type="PROSITE" id="PS50850">
    <property type="entry name" value="MFS"/>
    <property type="match status" value="1"/>
</dbReference>
<evidence type="ECO:0000313" key="8">
    <source>
        <dbReference type="EMBL" id="RLV51288.1"/>
    </source>
</evidence>
<dbReference type="RefSeq" id="WP_121804966.1">
    <property type="nucleotide sequence ID" value="NZ_RDBE01000001.1"/>
</dbReference>
<feature type="transmembrane region" description="Helical" evidence="6">
    <location>
        <begin position="380"/>
        <end position="398"/>
    </location>
</feature>
<keyword evidence="4 6" id="KW-0472">Membrane</keyword>
<evidence type="ECO:0000256" key="5">
    <source>
        <dbReference type="SAM" id="MobiDB-lite"/>
    </source>
</evidence>
<feature type="transmembrane region" description="Helical" evidence="6">
    <location>
        <begin position="216"/>
        <end position="236"/>
    </location>
</feature>
<gene>
    <name evidence="8" type="ORF">D9V37_03525</name>
</gene>
<dbReference type="InterPro" id="IPR011701">
    <property type="entry name" value="MFS"/>
</dbReference>
<feature type="transmembrane region" description="Helical" evidence="6">
    <location>
        <begin position="20"/>
        <end position="41"/>
    </location>
</feature>
<dbReference type="InterPro" id="IPR020846">
    <property type="entry name" value="MFS_dom"/>
</dbReference>
<dbReference type="PANTHER" id="PTHR23542">
    <property type="match status" value="1"/>
</dbReference>
<evidence type="ECO:0000256" key="1">
    <source>
        <dbReference type="ARBA" id="ARBA00004651"/>
    </source>
</evidence>
<feature type="transmembrane region" description="Helical" evidence="6">
    <location>
        <begin position="311"/>
        <end position="334"/>
    </location>
</feature>
<feature type="domain" description="Major facilitator superfamily (MFS) profile" evidence="7">
    <location>
        <begin position="217"/>
        <end position="438"/>
    </location>
</feature>
<dbReference type="Proteomes" id="UP000281708">
    <property type="component" value="Unassembled WGS sequence"/>
</dbReference>
<protein>
    <submittedName>
        <fullName evidence="8">MFS transporter</fullName>
    </submittedName>
</protein>
<dbReference type="Pfam" id="PF07690">
    <property type="entry name" value="MFS_1"/>
    <property type="match status" value="1"/>
</dbReference>
<dbReference type="PANTHER" id="PTHR23542:SF1">
    <property type="entry name" value="MAJOR FACILITATOR SUPERFAMILY (MFS) PROFILE DOMAIN-CONTAINING PROTEIN"/>
    <property type="match status" value="1"/>
</dbReference>
<keyword evidence="2 6" id="KW-0812">Transmembrane</keyword>
<proteinExistence type="predicted"/>
<feature type="transmembrane region" description="Helical" evidence="6">
    <location>
        <begin position="284"/>
        <end position="304"/>
    </location>
</feature>
<dbReference type="EMBL" id="RDBE01000001">
    <property type="protein sequence ID" value="RLV51288.1"/>
    <property type="molecule type" value="Genomic_DNA"/>
</dbReference>
<keyword evidence="3 6" id="KW-1133">Transmembrane helix</keyword>
<feature type="compositionally biased region" description="Gly residues" evidence="5">
    <location>
        <begin position="416"/>
        <end position="426"/>
    </location>
</feature>
<name>A0A3L8P9B9_9ACTN</name>